<evidence type="ECO:0000256" key="3">
    <source>
        <dbReference type="ARBA" id="ARBA00022729"/>
    </source>
</evidence>
<dbReference type="Proteomes" id="UP000502699">
    <property type="component" value="Chromosome"/>
</dbReference>
<dbReference type="Pfam" id="PF13018">
    <property type="entry name" value="ESPR"/>
    <property type="match status" value="1"/>
</dbReference>
<comment type="subcellular location">
    <subcellularLocation>
        <location evidence="1">Secreted</location>
    </subcellularLocation>
</comment>
<dbReference type="SUPFAM" id="SSF51126">
    <property type="entry name" value="Pectin lyase-like"/>
    <property type="match status" value="1"/>
</dbReference>
<accession>A0A6G7VEY1</accession>
<evidence type="ECO:0000256" key="1">
    <source>
        <dbReference type="ARBA" id="ARBA00004613"/>
    </source>
</evidence>
<feature type="domain" description="Filamentous haemagglutinin FhaB/tRNA nuclease CdiA-like TPS" evidence="5">
    <location>
        <begin position="53"/>
        <end position="165"/>
    </location>
</feature>
<dbReference type="EMBL" id="CP048029">
    <property type="protein sequence ID" value="QIK38534.1"/>
    <property type="molecule type" value="Genomic_DNA"/>
</dbReference>
<reference evidence="7" key="1">
    <citation type="submission" date="2020-01" db="EMBL/GenBank/DDBJ databases">
        <title>Caldichromatium gen. nov., sp. nov., a thermophilic purple sulfur bacterium member of the family Chromatiaceae isolated from Nakabusa hot spring, Japan.</title>
        <authorList>
            <person name="Saini M.K."/>
            <person name="Hanada S."/>
            <person name="Tank M."/>
        </authorList>
    </citation>
    <scope>NUCLEOTIDE SEQUENCE [LARGE SCALE GENOMIC DNA]</scope>
    <source>
        <strain evidence="7">No.7</strain>
    </source>
</reference>
<dbReference type="Pfam" id="PF07581">
    <property type="entry name" value="Glug"/>
    <property type="match status" value="7"/>
</dbReference>
<dbReference type="Pfam" id="PF05860">
    <property type="entry name" value="TPS"/>
    <property type="match status" value="1"/>
</dbReference>
<dbReference type="InterPro" id="IPR008638">
    <property type="entry name" value="FhaB/CdiA-like_TPS"/>
</dbReference>
<evidence type="ECO:0000313" key="7">
    <source>
        <dbReference type="Proteomes" id="UP000502699"/>
    </source>
</evidence>
<keyword evidence="3" id="KW-0732">Signal</keyword>
<keyword evidence="7" id="KW-1185">Reference proteome</keyword>
<dbReference type="RefSeq" id="WP_166271313.1">
    <property type="nucleotide sequence ID" value="NZ_CP048029.1"/>
</dbReference>
<dbReference type="InterPro" id="IPR024973">
    <property type="entry name" value="ESPR"/>
</dbReference>
<proteinExistence type="predicted"/>
<dbReference type="InterPro" id="IPR041286">
    <property type="entry name" value="MBG_2"/>
</dbReference>
<dbReference type="InterPro" id="IPR012334">
    <property type="entry name" value="Pectin_lyas_fold"/>
</dbReference>
<evidence type="ECO:0000256" key="4">
    <source>
        <dbReference type="SAM" id="MobiDB-lite"/>
    </source>
</evidence>
<sequence>MNRAYRLVWSDRLHAFVAVAEIARARGKRASSGLVSALVAAGLLAVPLAPACAANLPTGGQITAGTGTISQSGNTLTITQTTGKMAADWQSFSIGQEYAVNFVQPSASSIALNRVLGSEPSVIQGALSANGQVFLINPNGVLFTPSAQVDVGGLVASTQNLSNADFLAGRLRFSGASQAAIRNEGTIRAGAGGTVALIAARIENVGTIDAPRGQVLLGAGKTVTLDLGGPVRIQVEEGALDALVEQGGAIRADGGLVYLTAQAADELSTAVINHSGITEARSLSVDDKGAIYLMGDMARGQVDVAGTLDASAHPEAGAGVGGGFVETSAAKVKVTDAAQVKAGHWLIDPNDFTIAASGGDITGGTLSSSLASGDVTIASSSGTTSGNGDIFVRDDVTWSSGKTLTLSAYRNIEILATIDASGGSGGQVALEYGQGAVASGNTATYSLTGKIDLQAGPNFLTKLGSDGTPLTWTVITSLGSAGDESNASATNSLQGLAHSSKLSGNYVLGADIDASGTANWNDDGSGNKQGFVPIGNSANKFTGRFDGLGHTLSGLTINRSTNFVGLFGWTYGARIGNVGLVGGSMRGQSYVGGLVGWNQSSTVTHSYATGTVTGSSAVGGLVGINFDSSEITHSYATGDVTGIDSSVGGLVGSNAGTVSNSYATGAVTGSGSDFGGLVGSNSGTVSGSFYATTDANGNTINNGGVATSPWTGNSNGTGKTAAEMKQLSTYTSAGWDIDDAGGTGKVWRIYDGNSYPLLRSFLTPLTLTPTYSGSGSVGNIAAYAETGVDASKILTPTFTLESSATADQMIASLRGTSSNQQGYDISYATRTITGTGSAANDLRIIDPITFSQGTLRLKANGNIEILTTIDASGGSGQVELQYGQGEVASNNDATYGFGLTGSGFTGKIDLQAGPNFFTKLGSDGTPLTWTVITSLGSAGDESNASATNSLQGLAESGKFSGNYVLGADIDASGTANWNVDGSGNKQGFVPIGNDTNKFTGRFDGLGHTLSGLTIDRPLTDGVGLFGATDGARIGNVGLEGGAVTGRFEVGGLVGYNFNSSTITDSYATGAVSGAGPVGGLVGRNYNSSTVTHSYATGAVTGSSNVGGLVGVNNQSSTITHSYATGDVTGSGSNVGGLVGVNNISSTITHSYATGDVTGSGSNVGGLVGVNNISSTITHSYATGAVTGSDYVGGLVGQNYYSTVTHSYATGAVTGSDYVGGLVGYNAGAVTDSFWDTTTTGQSASAGGTGLTTAQMKQLATFSGWGIDDDGGTGKVWRIYEGDSYPLLRSFLTPLTITSGATVSKTYDGNAVTGPTGFTFATPYDPSKILLSGTVLGQKNAGSYTAALYSNQQGYDLVGTRSVAYTITQKLLTVSGITANNKTYDGTTAATLSYTPSNFTGLVSGDDITATGTFTDKNVGTNKTVNLTFGGADAGNYAFSGQTTASADITPKALSLSGLTANDKTYDGTTAATLGSLGTLSGVVAGDNVSVAGTASASFADKHVGAGKTVTISGLSLTGTDAGNYTLGSGATTTASITPKALSLSGLTVNDKTYDGTTAATLGSLGTLSGVVAGDNVSVAGTASASFADKHVGAGKTVTISGLSLTGTDAGNYTLGSGATTTASITPKALSLSGLTVNDKTYDGTTAATLGSLGTLSGVVAGDNVSVAGTASASFADKHVGAGKTVTISGLSLTGTDAGNYTLGSGATTTASITPKALSLSGLTANDKTYDGTTAATLGSLGTLSGVVAGDNVSVAGTASASFADKHVGAGKTVTISGLSLTGTDAGNYTLGSGATTTASITPKALTAIYTAANKVYDGGTSATVSAASSDIITGDSVSISANGAFADKHVGTGKTVNITGGALSGADAGNYALQNTTGTASADITPKALSLSGLTANDKTYDGTTAATLGSLGTLSGVVAGDNVSVAGTASASFADKHVGAGKTVTISGLSLTGTDAGNYTLGSGATTTASITPKALTAIYTAANKVYDGGTSATVSAASSDIITGDSVSISANGAFADKNAGTGKTVNITGGALSGTDAGNYALQNTTGTASADITPKALSLSGLTVNDKTYDGTTAATLGSLGTLSGVVAGDNVSVAGTASASFADKHVGAGKTVTISGLSLTGTDAGNYTLGSGATTTASITPKALTAIYTAANKVYDGGTSATVSAASSDIITGDSVSISANGAFADKHVGTGKTVNITGGALSGADAGNYALQNTTGTASADITPKALSLSGLTANDKTYDGTTAATLGSLGTLSGVVAGDNVSVAGTASASFADKHVGAGKTVTISGLSLTGTDAGNYTLGSGATTTASITPKALTAIYTAANKVYDGGTSATVSAASGDIITGDVVSITANGAFADKNVGNGKTVNITGGALSGTDAGNYALQNTTGTASADITPRPVTVTADAKSKTEGQSDPPLTYTTGCGTASSDCGLVAGETLTGSLTRVAGEAVGSYAIQQGTVTDANNPNYAITYVGADLTITAAGGSTGGGSTGGGSTGGGSTGGGSTGGGSTGDGSTGDGSTGDGSTGDGSAGSGSAGSGSAGGGSTGGTGYEAALASIQAGAANATGGLTGGGSTGGLTGQAMQPAQGEARELGNLPTTLASVAGSGKVVLGSVRIEGTGIRLPEGILPDDDEVRRR</sequence>
<evidence type="ECO:0000313" key="6">
    <source>
        <dbReference type="EMBL" id="QIK38534.1"/>
    </source>
</evidence>
<gene>
    <name evidence="6" type="ORF">GWK36_11670</name>
</gene>
<protein>
    <submittedName>
        <fullName evidence="6">Filamentous hemagglutinin N-terminal domain-containing protein</fullName>
    </submittedName>
</protein>
<dbReference type="Gene3D" id="2.160.20.110">
    <property type="match status" value="2"/>
</dbReference>
<dbReference type="SMART" id="SM00710">
    <property type="entry name" value="PbH1"/>
    <property type="match status" value="9"/>
</dbReference>
<dbReference type="Gene3D" id="2.160.20.10">
    <property type="entry name" value="Single-stranded right-handed beta-helix, Pectin lyase-like"/>
    <property type="match status" value="1"/>
</dbReference>
<dbReference type="InterPro" id="IPR050909">
    <property type="entry name" value="Bact_Autotransporter_VF"/>
</dbReference>
<name>A0A6G7VEY1_9GAMM</name>
<organism evidence="6 7">
    <name type="scientific">Caldichromatium japonicum</name>
    <dbReference type="NCBI Taxonomy" id="2699430"/>
    <lineage>
        <taxon>Bacteria</taxon>
        <taxon>Pseudomonadati</taxon>
        <taxon>Pseudomonadota</taxon>
        <taxon>Gammaproteobacteria</taxon>
        <taxon>Chromatiales</taxon>
        <taxon>Chromatiaceae</taxon>
        <taxon>Caldichromatium</taxon>
    </lineage>
</organism>
<dbReference type="Pfam" id="PF18657">
    <property type="entry name" value="YDG"/>
    <property type="match status" value="12"/>
</dbReference>
<keyword evidence="2" id="KW-0964">Secreted</keyword>
<dbReference type="InterPro" id="IPR011050">
    <property type="entry name" value="Pectin_lyase_fold/virulence"/>
</dbReference>
<dbReference type="Pfam" id="PF18676">
    <property type="entry name" value="MBG_2"/>
    <property type="match status" value="1"/>
</dbReference>
<feature type="region of interest" description="Disordered" evidence="4">
    <location>
        <begin position="2493"/>
        <end position="2552"/>
    </location>
</feature>
<dbReference type="NCBIfam" id="TIGR01901">
    <property type="entry name" value="adhes_NPXG"/>
    <property type="match status" value="1"/>
</dbReference>
<dbReference type="InterPro" id="IPR011493">
    <property type="entry name" value="GLUG"/>
</dbReference>
<dbReference type="GO" id="GO:0005576">
    <property type="term" value="C:extracellular region"/>
    <property type="evidence" value="ECO:0007669"/>
    <property type="project" value="UniProtKB-SubCell"/>
</dbReference>
<dbReference type="KEGG" id="cjap:GWK36_11670"/>
<dbReference type="SMART" id="SM00912">
    <property type="entry name" value="Haemagg_act"/>
    <property type="match status" value="1"/>
</dbReference>
<dbReference type="PANTHER" id="PTHR12338">
    <property type="entry name" value="AUTOTRANSPORTER"/>
    <property type="match status" value="1"/>
</dbReference>
<dbReference type="InterPro" id="IPR041248">
    <property type="entry name" value="YDG"/>
</dbReference>
<evidence type="ECO:0000256" key="2">
    <source>
        <dbReference type="ARBA" id="ARBA00022525"/>
    </source>
</evidence>
<evidence type="ECO:0000259" key="5">
    <source>
        <dbReference type="SMART" id="SM00912"/>
    </source>
</evidence>
<dbReference type="InterPro" id="IPR006626">
    <property type="entry name" value="PbH1"/>
</dbReference>
<dbReference type="PANTHER" id="PTHR12338:SF8">
    <property type="entry name" value="HEME_HEMOPEXIN-BINDING PROTEIN"/>
    <property type="match status" value="1"/>
</dbReference>